<name>A0AA52EEE1_9PROT</name>
<feature type="domain" description="GGDEF" evidence="4">
    <location>
        <begin position="407"/>
        <end position="535"/>
    </location>
</feature>
<organism evidence="5 6">
    <name type="scientific">Temperatibacter marinus</name>
    <dbReference type="NCBI Taxonomy" id="1456591"/>
    <lineage>
        <taxon>Bacteria</taxon>
        <taxon>Pseudomonadati</taxon>
        <taxon>Pseudomonadota</taxon>
        <taxon>Alphaproteobacteria</taxon>
        <taxon>Kordiimonadales</taxon>
        <taxon>Temperatibacteraceae</taxon>
        <taxon>Temperatibacter</taxon>
    </lineage>
</organism>
<dbReference type="SMART" id="SM00052">
    <property type="entry name" value="EAL"/>
    <property type="match status" value="1"/>
</dbReference>
<evidence type="ECO:0000256" key="1">
    <source>
        <dbReference type="SAM" id="Phobius"/>
    </source>
</evidence>
<dbReference type="Gene3D" id="3.30.70.270">
    <property type="match status" value="1"/>
</dbReference>
<dbReference type="Gene3D" id="3.20.20.450">
    <property type="entry name" value="EAL domain"/>
    <property type="match status" value="1"/>
</dbReference>
<gene>
    <name evidence="5" type="ORF">QGN29_02590</name>
</gene>
<dbReference type="InterPro" id="IPR000160">
    <property type="entry name" value="GGDEF_dom"/>
</dbReference>
<dbReference type="CDD" id="cd01948">
    <property type="entry name" value="EAL"/>
    <property type="match status" value="1"/>
</dbReference>
<dbReference type="PANTHER" id="PTHR33121:SF19">
    <property type="entry name" value="CYCLIC DI-GMP PHOSPHODIESTERASE PA2567"/>
    <property type="match status" value="1"/>
</dbReference>
<dbReference type="InterPro" id="IPR035919">
    <property type="entry name" value="EAL_sf"/>
</dbReference>
<dbReference type="CDD" id="cd06225">
    <property type="entry name" value="HAMP"/>
    <property type="match status" value="1"/>
</dbReference>
<dbReference type="Proteomes" id="UP001268683">
    <property type="component" value="Chromosome"/>
</dbReference>
<keyword evidence="1" id="KW-1133">Transmembrane helix</keyword>
<dbReference type="Pfam" id="PF00990">
    <property type="entry name" value="GGDEF"/>
    <property type="match status" value="1"/>
</dbReference>
<evidence type="ECO:0000259" key="4">
    <source>
        <dbReference type="PROSITE" id="PS50887"/>
    </source>
</evidence>
<accession>A0AA52EEE1</accession>
<feature type="domain" description="HAMP" evidence="3">
    <location>
        <begin position="323"/>
        <end position="375"/>
    </location>
</feature>
<dbReference type="PROSITE" id="PS50883">
    <property type="entry name" value="EAL"/>
    <property type="match status" value="1"/>
</dbReference>
<feature type="domain" description="EAL" evidence="2">
    <location>
        <begin position="543"/>
        <end position="796"/>
    </location>
</feature>
<dbReference type="SUPFAM" id="SSF141868">
    <property type="entry name" value="EAL domain-like"/>
    <property type="match status" value="1"/>
</dbReference>
<dbReference type="PROSITE" id="PS50887">
    <property type="entry name" value="GGDEF"/>
    <property type="match status" value="1"/>
</dbReference>
<dbReference type="InterPro" id="IPR029150">
    <property type="entry name" value="dCache_3"/>
</dbReference>
<dbReference type="Pfam" id="PF14827">
    <property type="entry name" value="dCache_3"/>
    <property type="match status" value="1"/>
</dbReference>
<feature type="transmembrane region" description="Helical" evidence="1">
    <location>
        <begin position="296"/>
        <end position="321"/>
    </location>
</feature>
<dbReference type="RefSeq" id="WP_310799109.1">
    <property type="nucleotide sequence ID" value="NZ_CP123872.1"/>
</dbReference>
<evidence type="ECO:0000259" key="2">
    <source>
        <dbReference type="PROSITE" id="PS50883"/>
    </source>
</evidence>
<evidence type="ECO:0000313" key="6">
    <source>
        <dbReference type="Proteomes" id="UP001268683"/>
    </source>
</evidence>
<dbReference type="InterPro" id="IPR043128">
    <property type="entry name" value="Rev_trsase/Diguanyl_cyclase"/>
</dbReference>
<dbReference type="InterPro" id="IPR050706">
    <property type="entry name" value="Cyclic-di-GMP_PDE-like"/>
</dbReference>
<dbReference type="KEGG" id="tmk:QGN29_02590"/>
<dbReference type="PANTHER" id="PTHR33121">
    <property type="entry name" value="CYCLIC DI-GMP PHOSPHODIESTERASE PDEF"/>
    <property type="match status" value="1"/>
</dbReference>
<protein>
    <submittedName>
        <fullName evidence="5">EAL domain-containing protein</fullName>
    </submittedName>
</protein>
<keyword evidence="6" id="KW-1185">Reference proteome</keyword>
<evidence type="ECO:0000313" key="5">
    <source>
        <dbReference type="EMBL" id="WND03256.1"/>
    </source>
</evidence>
<dbReference type="InterPro" id="IPR001633">
    <property type="entry name" value="EAL_dom"/>
</dbReference>
<proteinExistence type="predicted"/>
<feature type="transmembrane region" description="Helical" evidence="1">
    <location>
        <begin position="32"/>
        <end position="53"/>
    </location>
</feature>
<dbReference type="SUPFAM" id="SSF55073">
    <property type="entry name" value="Nucleotide cyclase"/>
    <property type="match status" value="1"/>
</dbReference>
<dbReference type="InterPro" id="IPR003660">
    <property type="entry name" value="HAMP_dom"/>
</dbReference>
<sequence length="796" mass="89026">MVDDQKSMITRFIDKVRESSQPGYVISLRRQITLMFLVLFAIVQIALITVNYFTSRTTVISRISNDLDHSVSSFDRIISDQKDHLYLQADLLSKDFGFIEAFATNDTRTTKSALKNIKARGDTDIALAIDLDGKVIAQVSEGEDLDIMAQLTMDELIEMAEAEKALPYFMVSGDRLYELAVAPIKAPILTGVMIFAITLNDDQAELIKSFSSKDLDVAFVHSIDDKWQVSGNTNGPEFINFFVSDAVSKENLGSRDRIRFQNDEYMVRFLPLTGVGFDTQQYLLLSTSLDLAMEEYLLLFIALVGVGFLGLISLFVGSYLLSDRISAPITRFASAAAKVAQGKYAPLEVSDSYREVNNLGQSFNHMIKAVKEREKQITHQASHDQDTGLPNGQYMDQVMQGYLQQNKSFALVIAEIQNFHDLRVVLPHGHLTTLMQSAGHRLEKLTGVEVARLSTDTFGFLIPNADMAKTLMRGVVDGFLAPISLDDRKVDLNLLLGMAIAPDDGTVTNDLMLNAHSALDFARTSGESFVICNEEHKNSQEKYLSLMSDLREELSQGHVKFAFQPKLNLQTGDVFGAEALIRWISPKHGFVPPDEFITMAEQTGDIKHLTSWALGQIIEQVGKWKKEFPEFLVAVNLSTRDLQNENLPDLLRMITREFEVAPERICLEVTESAVMGDMKRALKILNELADMGFYLSIDDYGTGYSSLAYIKKLPVHELKIDKAFVLNLATSPEDQILVQSTIDLAHNLGMKVTAEGVEDEQSLALLKQYGCDCAQGYFISRPVFVSEFEDFCRDQK</sequence>
<dbReference type="GO" id="GO:0016020">
    <property type="term" value="C:membrane"/>
    <property type="evidence" value="ECO:0007669"/>
    <property type="project" value="InterPro"/>
</dbReference>
<dbReference type="InterPro" id="IPR029787">
    <property type="entry name" value="Nucleotide_cyclase"/>
</dbReference>
<dbReference type="PROSITE" id="PS50885">
    <property type="entry name" value="HAMP"/>
    <property type="match status" value="1"/>
</dbReference>
<dbReference type="Gene3D" id="6.10.340.10">
    <property type="match status" value="1"/>
</dbReference>
<keyword evidence="1" id="KW-0472">Membrane</keyword>
<dbReference type="AlphaFoldDB" id="A0AA52EEE1"/>
<dbReference type="GO" id="GO:0007165">
    <property type="term" value="P:signal transduction"/>
    <property type="evidence" value="ECO:0007669"/>
    <property type="project" value="InterPro"/>
</dbReference>
<keyword evidence="1" id="KW-0812">Transmembrane</keyword>
<dbReference type="GO" id="GO:0071111">
    <property type="term" value="F:cyclic-guanylate-specific phosphodiesterase activity"/>
    <property type="evidence" value="ECO:0007669"/>
    <property type="project" value="InterPro"/>
</dbReference>
<dbReference type="SMART" id="SM00267">
    <property type="entry name" value="GGDEF"/>
    <property type="match status" value="1"/>
</dbReference>
<dbReference type="Pfam" id="PF00563">
    <property type="entry name" value="EAL"/>
    <property type="match status" value="1"/>
</dbReference>
<reference evidence="5" key="1">
    <citation type="submission" date="2023-04" db="EMBL/GenBank/DDBJ databases">
        <title>Complete genome sequence of Temperatibacter marinus.</title>
        <authorList>
            <person name="Rong J.-C."/>
            <person name="Yi M.-L."/>
            <person name="Zhao Q."/>
        </authorList>
    </citation>
    <scope>NUCLEOTIDE SEQUENCE</scope>
    <source>
        <strain evidence="5">NBRC 110045</strain>
    </source>
</reference>
<dbReference type="EMBL" id="CP123872">
    <property type="protein sequence ID" value="WND03256.1"/>
    <property type="molecule type" value="Genomic_DNA"/>
</dbReference>
<evidence type="ECO:0000259" key="3">
    <source>
        <dbReference type="PROSITE" id="PS50885"/>
    </source>
</evidence>